<dbReference type="Pfam" id="PF03419">
    <property type="entry name" value="Peptidase_U4"/>
    <property type="match status" value="1"/>
</dbReference>
<keyword evidence="3" id="KW-0812">Transmembrane</keyword>
<dbReference type="GO" id="GO:0030436">
    <property type="term" value="P:asexual sporulation"/>
    <property type="evidence" value="ECO:0007669"/>
    <property type="project" value="InterPro"/>
</dbReference>
<comment type="similarity">
    <text evidence="1">Belongs to the peptidase U4 family.</text>
</comment>
<gene>
    <name evidence="4" type="ORF">H6A12_00915</name>
</gene>
<keyword evidence="1" id="KW-0645">Protease</keyword>
<feature type="transmembrane region" description="Helical" evidence="3">
    <location>
        <begin position="90"/>
        <end position="111"/>
    </location>
</feature>
<feature type="transmembrane region" description="Helical" evidence="3">
    <location>
        <begin position="38"/>
        <end position="56"/>
    </location>
</feature>
<evidence type="ECO:0000313" key="5">
    <source>
        <dbReference type="Proteomes" id="UP000774750"/>
    </source>
</evidence>
<evidence type="ECO:0000256" key="1">
    <source>
        <dbReference type="PIRNR" id="PIRNR018571"/>
    </source>
</evidence>
<comment type="caution">
    <text evidence="4">The sequence shown here is derived from an EMBL/GenBank/DDBJ whole genome shotgun (WGS) entry which is preliminary data.</text>
</comment>
<dbReference type="EC" id="3.4.23.-" evidence="1"/>
<comment type="subcellular location">
    <subcellularLocation>
        <location evidence="1">Cell membrane</location>
    </subcellularLocation>
</comment>
<evidence type="ECO:0000256" key="3">
    <source>
        <dbReference type="SAM" id="Phobius"/>
    </source>
</evidence>
<keyword evidence="1" id="KW-0378">Hydrolase</keyword>
<keyword evidence="5" id="KW-1185">Reference proteome</keyword>
<keyword evidence="1" id="KW-0749">Sporulation</keyword>
<dbReference type="GO" id="GO:0005886">
    <property type="term" value="C:plasma membrane"/>
    <property type="evidence" value="ECO:0007669"/>
    <property type="project" value="UniProtKB-SubCell"/>
</dbReference>
<sequence>MKQTVYVDVLLFLNLIIAFLLLKSAALLSGVPASRIRLFFGTITGSAASLLIFVQMNPVESILTKLMLGLSLSGIVFLKRKKYRLFFRAFLSFLLVNFIFAGFMTAVFLLFPARGMVFRNGIVYFHFSAISLVVLSVIAYALIRLVCRIVARRTDRHQTASVHIQVGCTQVILSALIDTGNRLNDPFSGLPVIVVTYDAIQSALPLKWTTLCSAMQNGTRPAHENHPAYRSFRMVPVQTISGTSVLPAFCPDRIEVSGEEKRAVVAVTEHTLSNGSYDAILPPTLISSV</sequence>
<organism evidence="4 5">
    <name type="scientific">Merdimmobilis hominis</name>
    <dbReference type="NCBI Taxonomy" id="2897707"/>
    <lineage>
        <taxon>Bacteria</taxon>
        <taxon>Bacillati</taxon>
        <taxon>Bacillota</taxon>
        <taxon>Clostridia</taxon>
        <taxon>Eubacteriales</taxon>
        <taxon>Oscillospiraceae</taxon>
        <taxon>Merdimmobilis</taxon>
    </lineage>
</organism>
<dbReference type="RefSeq" id="WP_204443788.1">
    <property type="nucleotide sequence ID" value="NZ_JACJKY010000001.1"/>
</dbReference>
<accession>A0A938X6V2</accession>
<dbReference type="PIRSF" id="PIRSF018571">
    <property type="entry name" value="SpoIIGA"/>
    <property type="match status" value="1"/>
</dbReference>
<name>A0A938X6V2_9FIRM</name>
<protein>
    <recommendedName>
        <fullName evidence="1">Sporulation sigma-E factor-processing peptidase</fullName>
        <ecNumber evidence="1">3.4.23.-</ecNumber>
    </recommendedName>
    <alternativeName>
        <fullName evidence="1">Membrane-associated aspartic protease</fullName>
    </alternativeName>
    <alternativeName>
        <fullName evidence="1">Stage II sporulation protein GA</fullName>
    </alternativeName>
</protein>
<dbReference type="GO" id="GO:0004190">
    <property type="term" value="F:aspartic-type endopeptidase activity"/>
    <property type="evidence" value="ECO:0007669"/>
    <property type="project" value="UniProtKB-KW"/>
</dbReference>
<reference evidence="4" key="2">
    <citation type="journal article" date="2021" name="Sci. Rep.">
        <title>The distribution of antibiotic resistance genes in chicken gut microbiota commensals.</title>
        <authorList>
            <person name="Juricova H."/>
            <person name="Matiasovicova J."/>
            <person name="Kubasova T."/>
            <person name="Cejkova D."/>
            <person name="Rychlik I."/>
        </authorList>
    </citation>
    <scope>NUCLEOTIDE SEQUENCE</scope>
    <source>
        <strain evidence="4">An559</strain>
    </source>
</reference>
<dbReference type="EMBL" id="JACJKY010000001">
    <property type="protein sequence ID" value="MBM6919729.1"/>
    <property type="molecule type" value="Genomic_DNA"/>
</dbReference>
<keyword evidence="3" id="KW-1133">Transmembrane helix</keyword>
<evidence type="ECO:0000313" key="4">
    <source>
        <dbReference type="EMBL" id="MBM6919729.1"/>
    </source>
</evidence>
<dbReference type="GO" id="GO:0006508">
    <property type="term" value="P:proteolysis"/>
    <property type="evidence" value="ECO:0007669"/>
    <property type="project" value="UniProtKB-KW"/>
</dbReference>
<feature type="transmembrane region" description="Helical" evidence="3">
    <location>
        <begin position="6"/>
        <end position="26"/>
    </location>
</feature>
<dbReference type="AlphaFoldDB" id="A0A938X6V2"/>
<dbReference type="GO" id="GO:0030435">
    <property type="term" value="P:sporulation resulting in formation of a cellular spore"/>
    <property type="evidence" value="ECO:0007669"/>
    <property type="project" value="UniProtKB-KW"/>
</dbReference>
<keyword evidence="1 3" id="KW-0472">Membrane</keyword>
<dbReference type="Proteomes" id="UP000774750">
    <property type="component" value="Unassembled WGS sequence"/>
</dbReference>
<dbReference type="InterPro" id="IPR005081">
    <property type="entry name" value="SpoIIGA"/>
</dbReference>
<feature type="active site" evidence="2">
    <location>
        <position position="178"/>
    </location>
</feature>
<keyword evidence="1" id="KW-0064">Aspartyl protease</keyword>
<reference evidence="4" key="1">
    <citation type="submission" date="2020-08" db="EMBL/GenBank/DDBJ databases">
        <authorList>
            <person name="Cejkova D."/>
            <person name="Kubasova T."/>
            <person name="Jahodarova E."/>
            <person name="Rychlik I."/>
        </authorList>
    </citation>
    <scope>NUCLEOTIDE SEQUENCE</scope>
    <source>
        <strain evidence="4">An559</strain>
    </source>
</reference>
<keyword evidence="1" id="KW-1003">Cell membrane</keyword>
<comment type="function">
    <text evidence="1">Probable aspartic protease that is responsible for the proteolytic cleavage of the RNA polymerase sigma E factor (SigE/spoIIGB) to yield the active peptide in the mother cell during sporulation. Responds to a signal from the forespore that is triggered by the extracellular signal protein SpoIIR.</text>
</comment>
<evidence type="ECO:0000256" key="2">
    <source>
        <dbReference type="PIRSR" id="PIRSR018571-1"/>
    </source>
</evidence>
<feature type="transmembrane region" description="Helical" evidence="3">
    <location>
        <begin position="123"/>
        <end position="143"/>
    </location>
</feature>
<proteinExistence type="inferred from homology"/>